<dbReference type="InterPro" id="IPR050744">
    <property type="entry name" value="AI-2_Isomerase_LsrG"/>
</dbReference>
<evidence type="ECO:0000313" key="3">
    <source>
        <dbReference type="Proteomes" id="UP001432062"/>
    </source>
</evidence>
<dbReference type="Gene3D" id="3.30.70.100">
    <property type="match status" value="1"/>
</dbReference>
<proteinExistence type="predicted"/>
<feature type="domain" description="ABM" evidence="1">
    <location>
        <begin position="2"/>
        <end position="91"/>
    </location>
</feature>
<organism evidence="2 3">
    <name type="scientific">Nocardia vinacea</name>
    <dbReference type="NCBI Taxonomy" id="96468"/>
    <lineage>
        <taxon>Bacteria</taxon>
        <taxon>Bacillati</taxon>
        <taxon>Actinomycetota</taxon>
        <taxon>Actinomycetes</taxon>
        <taxon>Mycobacteriales</taxon>
        <taxon>Nocardiaceae</taxon>
        <taxon>Nocardia</taxon>
    </lineage>
</organism>
<keyword evidence="3" id="KW-1185">Reference proteome</keyword>
<keyword evidence="2" id="KW-0503">Monooxygenase</keyword>
<dbReference type="GO" id="GO:0004497">
    <property type="term" value="F:monooxygenase activity"/>
    <property type="evidence" value="ECO:0007669"/>
    <property type="project" value="UniProtKB-KW"/>
</dbReference>
<dbReference type="PROSITE" id="PS51725">
    <property type="entry name" value="ABM"/>
    <property type="match status" value="1"/>
</dbReference>
<evidence type="ECO:0000259" key="1">
    <source>
        <dbReference type="PROSITE" id="PS51725"/>
    </source>
</evidence>
<dbReference type="Proteomes" id="UP001432062">
    <property type="component" value="Chromosome"/>
</dbReference>
<evidence type="ECO:0000313" key="2">
    <source>
        <dbReference type="EMBL" id="WUV43238.1"/>
    </source>
</evidence>
<dbReference type="RefSeq" id="WP_327096422.1">
    <property type="nucleotide sequence ID" value="NZ_CP109149.1"/>
</dbReference>
<dbReference type="InterPro" id="IPR007138">
    <property type="entry name" value="ABM_dom"/>
</dbReference>
<reference evidence="2" key="1">
    <citation type="submission" date="2022-10" db="EMBL/GenBank/DDBJ databases">
        <title>The complete genomes of actinobacterial strains from the NBC collection.</title>
        <authorList>
            <person name="Joergensen T.S."/>
            <person name="Alvarez Arevalo M."/>
            <person name="Sterndorff E.B."/>
            <person name="Faurdal D."/>
            <person name="Vuksanovic O."/>
            <person name="Mourched A.-S."/>
            <person name="Charusanti P."/>
            <person name="Shaw S."/>
            <person name="Blin K."/>
            <person name="Weber T."/>
        </authorList>
    </citation>
    <scope>NUCLEOTIDE SEQUENCE</scope>
    <source>
        <strain evidence="2">NBC_01482</strain>
    </source>
</reference>
<dbReference type="EMBL" id="CP109441">
    <property type="protein sequence ID" value="WUV43238.1"/>
    <property type="molecule type" value="Genomic_DNA"/>
</dbReference>
<dbReference type="Pfam" id="PF03992">
    <property type="entry name" value="ABM"/>
    <property type="match status" value="1"/>
</dbReference>
<sequence>MLAVTADVTVKDGSGPEFESVVADLVTQVRANEPGNHAYQLVRSQADPNSYRFFEIYSDKEALDAHSRSDHFRAAGKLMAPLLAAPPKLEFFDTL</sequence>
<dbReference type="InterPro" id="IPR011008">
    <property type="entry name" value="Dimeric_a/b-barrel"/>
</dbReference>
<dbReference type="SUPFAM" id="SSF54909">
    <property type="entry name" value="Dimeric alpha+beta barrel"/>
    <property type="match status" value="1"/>
</dbReference>
<protein>
    <submittedName>
        <fullName evidence="2">Antibiotic biosynthesis monooxygenase</fullName>
    </submittedName>
</protein>
<name>A0ABZ1YJB7_9NOCA</name>
<dbReference type="PANTHER" id="PTHR33336:SF15">
    <property type="entry name" value="ABM DOMAIN-CONTAINING PROTEIN"/>
    <property type="match status" value="1"/>
</dbReference>
<accession>A0ABZ1YJB7</accession>
<keyword evidence="2" id="KW-0560">Oxidoreductase</keyword>
<dbReference type="PANTHER" id="PTHR33336">
    <property type="entry name" value="QUINOL MONOOXYGENASE YGIN-RELATED"/>
    <property type="match status" value="1"/>
</dbReference>
<gene>
    <name evidence="2" type="ORF">OG563_28910</name>
</gene>